<keyword evidence="2 7" id="KW-0813">Transport</keyword>
<evidence type="ECO:0000256" key="1">
    <source>
        <dbReference type="ARBA" id="ARBA00004651"/>
    </source>
</evidence>
<reference evidence="9 10" key="1">
    <citation type="submission" date="2019-11" db="EMBL/GenBank/DDBJ databases">
        <title>Comparative genomics of hydrocarbon-degrading Desulfosarcina strains.</title>
        <authorList>
            <person name="Watanabe M."/>
            <person name="Kojima H."/>
            <person name="Fukui M."/>
        </authorList>
    </citation>
    <scope>NUCLEOTIDE SEQUENCE [LARGE SCALE GENOMIC DNA]</scope>
    <source>
        <strain evidence="9 10">PL12</strain>
    </source>
</reference>
<feature type="transmembrane region" description="Helical" evidence="7">
    <location>
        <begin position="178"/>
        <end position="196"/>
    </location>
</feature>
<dbReference type="InterPro" id="IPR000515">
    <property type="entry name" value="MetI-like"/>
</dbReference>
<feature type="transmembrane region" description="Helical" evidence="7">
    <location>
        <begin position="100"/>
        <end position="123"/>
    </location>
</feature>
<comment type="similarity">
    <text evidence="7">Belongs to the binding-protein-dependent transport system permease family.</text>
</comment>
<dbReference type="Pfam" id="PF19300">
    <property type="entry name" value="BPD_transp_1_N"/>
    <property type="match status" value="1"/>
</dbReference>
<dbReference type="InterPro" id="IPR035906">
    <property type="entry name" value="MetI-like_sf"/>
</dbReference>
<sequence length="314" mass="34528">MSVSYLLKRLMAAIPVLFIVSVMVFLFLRMIPGDPATAMLGRNASAQEIEAVRLKMGLDRPLPVQYATWLGKALHGDLGLSVISGRSISRSILERLPHTMALAFLAIAIAIAIAIPSGVTAAVRQNTLTDRAVMLFSLLGVSLPSFWVGILFIILFSVQLGWFPSSGYVSIFENFFQGIRYLLLPAVSLALVMAAVSARMARSAMLEVLRQDYIRTARAKGLSRWAVVIRHGLKNAMIPVITVIGLDFGWLLGGTVVIETVFGIPGMGRLVVYSILNRDYPVVQGVILYMAIIYMLVNLLVDFIVTLMNPRIRY</sequence>
<keyword evidence="3" id="KW-1003">Cell membrane</keyword>
<organism evidence="9 10">
    <name type="scientific">Desulfosarcina alkanivorans</name>
    <dbReference type="NCBI Taxonomy" id="571177"/>
    <lineage>
        <taxon>Bacteria</taxon>
        <taxon>Pseudomonadati</taxon>
        <taxon>Thermodesulfobacteriota</taxon>
        <taxon>Desulfobacteria</taxon>
        <taxon>Desulfobacterales</taxon>
        <taxon>Desulfosarcinaceae</taxon>
        <taxon>Desulfosarcina</taxon>
    </lineage>
</organism>
<feature type="domain" description="ABC transmembrane type-1" evidence="8">
    <location>
        <begin position="96"/>
        <end position="305"/>
    </location>
</feature>
<gene>
    <name evidence="9" type="ORF">DSCA_50100</name>
</gene>
<dbReference type="Proteomes" id="UP000427906">
    <property type="component" value="Chromosome"/>
</dbReference>
<evidence type="ECO:0000256" key="4">
    <source>
        <dbReference type="ARBA" id="ARBA00022692"/>
    </source>
</evidence>
<dbReference type="EMBL" id="AP021874">
    <property type="protein sequence ID" value="BBO71080.1"/>
    <property type="molecule type" value="Genomic_DNA"/>
</dbReference>
<dbReference type="RefSeq" id="WP_155318970.1">
    <property type="nucleotide sequence ID" value="NZ_AP021874.1"/>
</dbReference>
<feature type="transmembrane region" description="Helical" evidence="7">
    <location>
        <begin position="286"/>
        <end position="308"/>
    </location>
</feature>
<dbReference type="KEGG" id="dalk:DSCA_50100"/>
<evidence type="ECO:0000256" key="7">
    <source>
        <dbReference type="RuleBase" id="RU363032"/>
    </source>
</evidence>
<protein>
    <submittedName>
        <fullName evidence="9">Peptide ABC transporter permease</fullName>
    </submittedName>
</protein>
<feature type="transmembrane region" description="Helical" evidence="7">
    <location>
        <begin position="135"/>
        <end position="158"/>
    </location>
</feature>
<proteinExistence type="inferred from homology"/>
<dbReference type="CDD" id="cd06261">
    <property type="entry name" value="TM_PBP2"/>
    <property type="match status" value="1"/>
</dbReference>
<dbReference type="Gene3D" id="1.10.3720.10">
    <property type="entry name" value="MetI-like"/>
    <property type="match status" value="1"/>
</dbReference>
<evidence type="ECO:0000259" key="8">
    <source>
        <dbReference type="PROSITE" id="PS50928"/>
    </source>
</evidence>
<comment type="subcellular location">
    <subcellularLocation>
        <location evidence="1 7">Cell membrane</location>
        <topology evidence="1 7">Multi-pass membrane protein</topology>
    </subcellularLocation>
</comment>
<keyword evidence="6 7" id="KW-0472">Membrane</keyword>
<dbReference type="OrthoDB" id="9778910at2"/>
<keyword evidence="5 7" id="KW-1133">Transmembrane helix</keyword>
<evidence type="ECO:0000256" key="6">
    <source>
        <dbReference type="ARBA" id="ARBA00023136"/>
    </source>
</evidence>
<dbReference type="PANTHER" id="PTHR43163">
    <property type="entry name" value="DIPEPTIDE TRANSPORT SYSTEM PERMEASE PROTEIN DPPB-RELATED"/>
    <property type="match status" value="1"/>
</dbReference>
<keyword evidence="4 7" id="KW-0812">Transmembrane</keyword>
<dbReference type="PANTHER" id="PTHR43163:SF6">
    <property type="entry name" value="DIPEPTIDE TRANSPORT SYSTEM PERMEASE PROTEIN DPPB-RELATED"/>
    <property type="match status" value="1"/>
</dbReference>
<dbReference type="GO" id="GO:0071916">
    <property type="term" value="F:dipeptide transmembrane transporter activity"/>
    <property type="evidence" value="ECO:0007669"/>
    <property type="project" value="TreeGrafter"/>
</dbReference>
<evidence type="ECO:0000313" key="10">
    <source>
        <dbReference type="Proteomes" id="UP000427906"/>
    </source>
</evidence>
<name>A0A5K7YRU6_9BACT</name>
<dbReference type="Pfam" id="PF00528">
    <property type="entry name" value="BPD_transp_1"/>
    <property type="match status" value="1"/>
</dbReference>
<evidence type="ECO:0000256" key="3">
    <source>
        <dbReference type="ARBA" id="ARBA00022475"/>
    </source>
</evidence>
<dbReference type="AlphaFoldDB" id="A0A5K7YRU6"/>
<feature type="transmembrane region" description="Helical" evidence="7">
    <location>
        <begin position="240"/>
        <end position="266"/>
    </location>
</feature>
<accession>A0A5K7YRU6</accession>
<dbReference type="InterPro" id="IPR045621">
    <property type="entry name" value="BPD_transp_1_N"/>
</dbReference>
<keyword evidence="10" id="KW-1185">Reference proteome</keyword>
<evidence type="ECO:0000256" key="5">
    <source>
        <dbReference type="ARBA" id="ARBA00022989"/>
    </source>
</evidence>
<dbReference type="SUPFAM" id="SSF161098">
    <property type="entry name" value="MetI-like"/>
    <property type="match status" value="1"/>
</dbReference>
<feature type="transmembrane region" description="Helical" evidence="7">
    <location>
        <begin position="12"/>
        <end position="31"/>
    </location>
</feature>
<evidence type="ECO:0000313" key="9">
    <source>
        <dbReference type="EMBL" id="BBO71080.1"/>
    </source>
</evidence>
<evidence type="ECO:0000256" key="2">
    <source>
        <dbReference type="ARBA" id="ARBA00022448"/>
    </source>
</evidence>
<dbReference type="GO" id="GO:0005886">
    <property type="term" value="C:plasma membrane"/>
    <property type="evidence" value="ECO:0007669"/>
    <property type="project" value="UniProtKB-SubCell"/>
</dbReference>
<dbReference type="PROSITE" id="PS50928">
    <property type="entry name" value="ABC_TM1"/>
    <property type="match status" value="1"/>
</dbReference>